<keyword evidence="2" id="KW-1185">Reference proteome</keyword>
<name>A0AAD6KCX2_9ROSI</name>
<dbReference type="EMBL" id="JAPFFJ010000008">
    <property type="protein sequence ID" value="KAJ6421052.1"/>
    <property type="molecule type" value="Genomic_DNA"/>
</dbReference>
<evidence type="ECO:0000313" key="2">
    <source>
        <dbReference type="Proteomes" id="UP001162972"/>
    </source>
</evidence>
<comment type="caution">
    <text evidence="1">The sequence shown here is derived from an EMBL/GenBank/DDBJ whole genome shotgun (WGS) entry which is preliminary data.</text>
</comment>
<sequence>MLTSIKSYKIKAYSLNKSDLYPSWRPRKTFKVTTALKEKPFSS</sequence>
<accession>A0AAD6KCX2</accession>
<evidence type="ECO:0000313" key="1">
    <source>
        <dbReference type="EMBL" id="KAJ6421052.1"/>
    </source>
</evidence>
<organism evidence="1 2">
    <name type="scientific">Salix udensis</name>
    <dbReference type="NCBI Taxonomy" id="889485"/>
    <lineage>
        <taxon>Eukaryota</taxon>
        <taxon>Viridiplantae</taxon>
        <taxon>Streptophyta</taxon>
        <taxon>Embryophyta</taxon>
        <taxon>Tracheophyta</taxon>
        <taxon>Spermatophyta</taxon>
        <taxon>Magnoliopsida</taxon>
        <taxon>eudicotyledons</taxon>
        <taxon>Gunneridae</taxon>
        <taxon>Pentapetalae</taxon>
        <taxon>rosids</taxon>
        <taxon>fabids</taxon>
        <taxon>Malpighiales</taxon>
        <taxon>Salicaceae</taxon>
        <taxon>Saliceae</taxon>
        <taxon>Salix</taxon>
    </lineage>
</organism>
<protein>
    <submittedName>
        <fullName evidence="1">Uncharacterized protein</fullName>
    </submittedName>
</protein>
<gene>
    <name evidence="1" type="ORF">OIU84_028429</name>
</gene>
<dbReference type="Proteomes" id="UP001162972">
    <property type="component" value="Chromosome 17"/>
</dbReference>
<dbReference type="AlphaFoldDB" id="A0AAD6KCX2"/>
<proteinExistence type="predicted"/>
<reference evidence="1 2" key="1">
    <citation type="journal article" date="2023" name="Int. J. Mol. Sci.">
        <title>De Novo Assembly and Annotation of 11 Diverse Shrub Willow (Salix) Genomes Reveals Novel Gene Organization in Sex-Linked Regions.</title>
        <authorList>
            <person name="Hyden B."/>
            <person name="Feng K."/>
            <person name="Yates T.B."/>
            <person name="Jawdy S."/>
            <person name="Cereghino C."/>
            <person name="Smart L.B."/>
            <person name="Muchero W."/>
        </authorList>
    </citation>
    <scope>NUCLEOTIDE SEQUENCE [LARGE SCALE GENOMIC DNA]</scope>
    <source>
        <tissue evidence="1">Shoot tip</tissue>
    </source>
</reference>